<dbReference type="EMBL" id="HBUF01613587">
    <property type="protein sequence ID" value="CAG6779295.1"/>
    <property type="molecule type" value="Transcribed_RNA"/>
</dbReference>
<proteinExistence type="predicted"/>
<keyword evidence="1" id="KW-0472">Membrane</keyword>
<sequence>MFPLQKDEVMQKCKCTTILCNTIFSSSLAMFWCQTINHVNKVADSFLRHGNFFYDKAKLSGTLLVIHTYLNSYIFCKYLCIFNYLVFFIIICLLLCLFPPPFFFLANFFKTGERGRRSKLPPPPHKFG</sequence>
<organism evidence="2">
    <name type="scientific">Cacopsylla melanoneura</name>
    <dbReference type="NCBI Taxonomy" id="428564"/>
    <lineage>
        <taxon>Eukaryota</taxon>
        <taxon>Metazoa</taxon>
        <taxon>Ecdysozoa</taxon>
        <taxon>Arthropoda</taxon>
        <taxon>Hexapoda</taxon>
        <taxon>Insecta</taxon>
        <taxon>Pterygota</taxon>
        <taxon>Neoptera</taxon>
        <taxon>Paraneoptera</taxon>
        <taxon>Hemiptera</taxon>
        <taxon>Sternorrhyncha</taxon>
        <taxon>Psylloidea</taxon>
        <taxon>Psyllidae</taxon>
        <taxon>Psyllinae</taxon>
        <taxon>Cacopsylla</taxon>
    </lineage>
</organism>
<reference evidence="2" key="1">
    <citation type="submission" date="2021-05" db="EMBL/GenBank/DDBJ databases">
        <authorList>
            <person name="Alioto T."/>
            <person name="Alioto T."/>
            <person name="Gomez Garrido J."/>
        </authorList>
    </citation>
    <scope>NUCLEOTIDE SEQUENCE</scope>
</reference>
<accession>A0A8D9F8L3</accession>
<name>A0A8D9F8L3_9HEMI</name>
<protein>
    <submittedName>
        <fullName evidence="2">Uncharacterized protein</fullName>
    </submittedName>
</protein>
<evidence type="ECO:0000313" key="2">
    <source>
        <dbReference type="EMBL" id="CAG6779295.1"/>
    </source>
</evidence>
<keyword evidence="1" id="KW-0812">Transmembrane</keyword>
<evidence type="ECO:0000256" key="1">
    <source>
        <dbReference type="SAM" id="Phobius"/>
    </source>
</evidence>
<feature type="transmembrane region" description="Helical" evidence="1">
    <location>
        <begin position="81"/>
        <end position="109"/>
    </location>
</feature>
<dbReference type="AlphaFoldDB" id="A0A8D9F8L3"/>
<keyword evidence="1" id="KW-1133">Transmembrane helix</keyword>